<accession>A0A3M8AHZ1</accession>
<keyword evidence="8" id="KW-1185">Reference proteome</keyword>
<evidence type="ECO:0000256" key="1">
    <source>
        <dbReference type="ARBA" id="ARBA00023015"/>
    </source>
</evidence>
<keyword evidence="1" id="KW-0805">Transcription regulation</keyword>
<dbReference type="InterPro" id="IPR009057">
    <property type="entry name" value="Homeodomain-like_sf"/>
</dbReference>
<dbReference type="PRINTS" id="PR00455">
    <property type="entry name" value="HTHTETR"/>
</dbReference>
<evidence type="ECO:0000259" key="6">
    <source>
        <dbReference type="PROSITE" id="PS50977"/>
    </source>
</evidence>
<protein>
    <submittedName>
        <fullName evidence="7">TetR/AcrR family transcriptional regulator</fullName>
    </submittedName>
</protein>
<organism evidence="7 8">
    <name type="scientific">Agromyces tardus</name>
    <dbReference type="NCBI Taxonomy" id="2583849"/>
    <lineage>
        <taxon>Bacteria</taxon>
        <taxon>Bacillati</taxon>
        <taxon>Actinomycetota</taxon>
        <taxon>Actinomycetes</taxon>
        <taxon>Micrococcales</taxon>
        <taxon>Microbacteriaceae</taxon>
        <taxon>Agromyces</taxon>
    </lineage>
</organism>
<evidence type="ECO:0000313" key="8">
    <source>
        <dbReference type="Proteomes" id="UP000275048"/>
    </source>
</evidence>
<dbReference type="Proteomes" id="UP000275048">
    <property type="component" value="Unassembled WGS sequence"/>
</dbReference>
<dbReference type="PROSITE" id="PS50977">
    <property type="entry name" value="HTH_TETR_2"/>
    <property type="match status" value="1"/>
</dbReference>
<gene>
    <name evidence="7" type="ORF">EDM22_06130</name>
</gene>
<dbReference type="GO" id="GO:0003700">
    <property type="term" value="F:DNA-binding transcription factor activity"/>
    <property type="evidence" value="ECO:0007669"/>
    <property type="project" value="TreeGrafter"/>
</dbReference>
<feature type="DNA-binding region" description="H-T-H motif" evidence="4">
    <location>
        <begin position="81"/>
        <end position="100"/>
    </location>
</feature>
<keyword evidence="2 4" id="KW-0238">DNA-binding</keyword>
<evidence type="ECO:0000256" key="5">
    <source>
        <dbReference type="SAM" id="MobiDB-lite"/>
    </source>
</evidence>
<name>A0A3M8AHZ1_9MICO</name>
<dbReference type="Pfam" id="PF17928">
    <property type="entry name" value="TetR_C_22"/>
    <property type="match status" value="1"/>
</dbReference>
<dbReference type="GO" id="GO:0000976">
    <property type="term" value="F:transcription cis-regulatory region binding"/>
    <property type="evidence" value="ECO:0007669"/>
    <property type="project" value="TreeGrafter"/>
</dbReference>
<dbReference type="Gene3D" id="1.10.357.10">
    <property type="entry name" value="Tetracycline Repressor, domain 2"/>
    <property type="match status" value="1"/>
</dbReference>
<evidence type="ECO:0000256" key="2">
    <source>
        <dbReference type="ARBA" id="ARBA00023125"/>
    </source>
</evidence>
<evidence type="ECO:0000256" key="4">
    <source>
        <dbReference type="PROSITE-ProRule" id="PRU00335"/>
    </source>
</evidence>
<dbReference type="AlphaFoldDB" id="A0A3M8AHZ1"/>
<reference evidence="7 8" key="1">
    <citation type="submission" date="2018-10" db="EMBL/GenBank/DDBJ databases">
        <title>Isolation, diversity and antibacterial activity of antinobacteria from the wheat rhizosphere soil.</title>
        <authorList>
            <person name="Sun T."/>
        </authorList>
    </citation>
    <scope>NUCLEOTIDE SEQUENCE [LARGE SCALE GENOMIC DNA]</scope>
    <source>
        <strain evidence="7 8">SJ-23</strain>
    </source>
</reference>
<dbReference type="InterPro" id="IPR041674">
    <property type="entry name" value="TetR_C_22"/>
</dbReference>
<dbReference type="InterPro" id="IPR050109">
    <property type="entry name" value="HTH-type_TetR-like_transc_reg"/>
</dbReference>
<dbReference type="InterPro" id="IPR001647">
    <property type="entry name" value="HTH_TetR"/>
</dbReference>
<dbReference type="SUPFAM" id="SSF46689">
    <property type="entry name" value="Homeodomain-like"/>
    <property type="match status" value="1"/>
</dbReference>
<feature type="compositionally biased region" description="Basic residues" evidence="5">
    <location>
        <begin position="1"/>
        <end position="18"/>
    </location>
</feature>
<sequence length="247" mass="28022">MRTPRRGKPAVSGRRRSRAQVEWSGKRGGPVPNIDLILGADHGRRRSVRTEPTQRRSTQRLDALLDAAAEIVDDLGFERLTTQMVAERAGASIGTVYRYFPDRVAVLHSLRERSVRRYRERVAEAMERTQLEGWWNVIDVALEVCAELYRTEPGFSVVHAAERETSDDGEPEFAHRMAKLIVHEFGIEDEPELRFRLGIAIELGETMIHRAFTREASGDPRYLAEAKRIVHDYLAESFGALRATNAA</sequence>
<evidence type="ECO:0000313" key="7">
    <source>
        <dbReference type="EMBL" id="RNB50842.1"/>
    </source>
</evidence>
<dbReference type="OrthoDB" id="9816320at2"/>
<feature type="region of interest" description="Disordered" evidence="5">
    <location>
        <begin position="1"/>
        <end position="36"/>
    </location>
</feature>
<dbReference type="EMBL" id="RHHB01000006">
    <property type="protein sequence ID" value="RNB50842.1"/>
    <property type="molecule type" value="Genomic_DNA"/>
</dbReference>
<dbReference type="Pfam" id="PF00440">
    <property type="entry name" value="TetR_N"/>
    <property type="match status" value="1"/>
</dbReference>
<keyword evidence="3" id="KW-0804">Transcription</keyword>
<comment type="caution">
    <text evidence="7">The sequence shown here is derived from an EMBL/GenBank/DDBJ whole genome shotgun (WGS) entry which is preliminary data.</text>
</comment>
<proteinExistence type="predicted"/>
<evidence type="ECO:0000256" key="3">
    <source>
        <dbReference type="ARBA" id="ARBA00023163"/>
    </source>
</evidence>
<feature type="domain" description="HTH tetR-type" evidence="6">
    <location>
        <begin position="58"/>
        <end position="118"/>
    </location>
</feature>
<dbReference type="PANTHER" id="PTHR30055:SF234">
    <property type="entry name" value="HTH-TYPE TRANSCRIPTIONAL REGULATOR BETI"/>
    <property type="match status" value="1"/>
</dbReference>
<dbReference type="PANTHER" id="PTHR30055">
    <property type="entry name" value="HTH-TYPE TRANSCRIPTIONAL REGULATOR RUTR"/>
    <property type="match status" value="1"/>
</dbReference>